<dbReference type="PROSITE" id="PS51898">
    <property type="entry name" value="TYR_RECOMBINASE"/>
    <property type="match status" value="1"/>
</dbReference>
<dbReference type="InterPro" id="IPR013762">
    <property type="entry name" value="Integrase-like_cat_sf"/>
</dbReference>
<dbReference type="PANTHER" id="PTHR30349">
    <property type="entry name" value="PHAGE INTEGRASE-RELATED"/>
    <property type="match status" value="1"/>
</dbReference>
<feature type="domain" description="Tyr recombinase" evidence="6">
    <location>
        <begin position="168"/>
        <end position="353"/>
    </location>
</feature>
<dbReference type="GO" id="GO:0015074">
    <property type="term" value="P:DNA integration"/>
    <property type="evidence" value="ECO:0007669"/>
    <property type="project" value="UniProtKB-KW"/>
</dbReference>
<comment type="similarity">
    <text evidence="1">Belongs to the 'phage' integrase family.</text>
</comment>
<dbReference type="InterPro" id="IPR011010">
    <property type="entry name" value="DNA_brk_join_enz"/>
</dbReference>
<evidence type="ECO:0000256" key="5">
    <source>
        <dbReference type="SAM" id="MobiDB-lite"/>
    </source>
</evidence>
<comment type="caution">
    <text evidence="7">The sequence shown here is derived from an EMBL/GenBank/DDBJ whole genome shotgun (WGS) entry which is preliminary data.</text>
</comment>
<evidence type="ECO:0000313" key="8">
    <source>
        <dbReference type="Proteomes" id="UP000249393"/>
    </source>
</evidence>
<evidence type="ECO:0000256" key="3">
    <source>
        <dbReference type="ARBA" id="ARBA00023125"/>
    </source>
</evidence>
<dbReference type="RefSeq" id="WP_304275278.1">
    <property type="nucleotide sequence ID" value="NZ_QFQZ01000012.1"/>
</dbReference>
<sequence length="358" mass="40318">MNISMRQKPSGIWIVDYDGEDGKRKRISTGTRDKAQASKLAREIVLGKIAPPAAHPSQTQTRAKEGGPTLTDLWDTMLKDEWSPSRTKSQRTLMSNIKILTPLIGGKLVKDVGDQDLVDLKAALEAKGYAPATVKRKLDMVGRSLTAAVRRRIIDERPHMPVVVVKNEKDRIVSPEEEALIFDAIDARAQREPMRQWKRFRALVRWLIDGGFRLSEPLQAKPDWIVEVKGKPVLALPPEACKSGKARPVPLTKAIMDTVPYLKATMTDDRLFPMTPATAWYMWDTIREDIRLSGKGNIDDVNLHTFRHTCLTRLIQGGMAIHWVSKWAGHANTIITEQRYLRTNAGDLLDAFETQLSD</sequence>
<dbReference type="Proteomes" id="UP000249393">
    <property type="component" value="Unassembled WGS sequence"/>
</dbReference>
<evidence type="ECO:0000256" key="2">
    <source>
        <dbReference type="ARBA" id="ARBA00022908"/>
    </source>
</evidence>
<dbReference type="SUPFAM" id="SSF56349">
    <property type="entry name" value="DNA breaking-rejoining enzymes"/>
    <property type="match status" value="1"/>
</dbReference>
<dbReference type="InterPro" id="IPR002104">
    <property type="entry name" value="Integrase_catalytic"/>
</dbReference>
<evidence type="ECO:0000256" key="4">
    <source>
        <dbReference type="ARBA" id="ARBA00023172"/>
    </source>
</evidence>
<dbReference type="Pfam" id="PF00589">
    <property type="entry name" value="Phage_integrase"/>
    <property type="match status" value="1"/>
</dbReference>
<dbReference type="Gene3D" id="1.10.443.10">
    <property type="entry name" value="Intergrase catalytic core"/>
    <property type="match status" value="1"/>
</dbReference>
<dbReference type="Gene3D" id="1.10.150.130">
    <property type="match status" value="1"/>
</dbReference>
<dbReference type="PANTHER" id="PTHR30349:SF41">
    <property type="entry name" value="INTEGRASE_RECOMBINASE PROTEIN MJ0367-RELATED"/>
    <property type="match status" value="1"/>
</dbReference>
<keyword evidence="4" id="KW-0233">DNA recombination</keyword>
<evidence type="ECO:0000259" key="6">
    <source>
        <dbReference type="PROSITE" id="PS51898"/>
    </source>
</evidence>
<keyword evidence="3" id="KW-0238">DNA-binding</keyword>
<dbReference type="InterPro" id="IPR050090">
    <property type="entry name" value="Tyrosine_recombinase_XerCD"/>
</dbReference>
<dbReference type="EMBL" id="QFQZ01000012">
    <property type="protein sequence ID" value="PZR35799.1"/>
    <property type="molecule type" value="Genomic_DNA"/>
</dbReference>
<reference evidence="7 8" key="1">
    <citation type="submission" date="2017-08" db="EMBL/GenBank/DDBJ databases">
        <title>Infants hospitalized years apart are colonized by the same room-sourced microbial strains.</title>
        <authorList>
            <person name="Brooks B."/>
            <person name="Olm M.R."/>
            <person name="Firek B.A."/>
            <person name="Baker R."/>
            <person name="Thomas B.C."/>
            <person name="Morowitz M.J."/>
            <person name="Banfield J.F."/>
        </authorList>
    </citation>
    <scope>NUCLEOTIDE SEQUENCE [LARGE SCALE GENOMIC DNA]</scope>
    <source>
        <strain evidence="7">S2_003_000_R2_4</strain>
    </source>
</reference>
<proteinExistence type="inferred from homology"/>
<accession>A0A2W5V742</accession>
<dbReference type="GO" id="GO:0003677">
    <property type="term" value="F:DNA binding"/>
    <property type="evidence" value="ECO:0007669"/>
    <property type="project" value="UniProtKB-KW"/>
</dbReference>
<evidence type="ECO:0000313" key="7">
    <source>
        <dbReference type="EMBL" id="PZR35799.1"/>
    </source>
</evidence>
<organism evidence="7 8">
    <name type="scientific">Caulobacter segnis</name>
    <dbReference type="NCBI Taxonomy" id="88688"/>
    <lineage>
        <taxon>Bacteria</taxon>
        <taxon>Pseudomonadati</taxon>
        <taxon>Pseudomonadota</taxon>
        <taxon>Alphaproteobacteria</taxon>
        <taxon>Caulobacterales</taxon>
        <taxon>Caulobacteraceae</taxon>
        <taxon>Caulobacter</taxon>
    </lineage>
</organism>
<evidence type="ECO:0000256" key="1">
    <source>
        <dbReference type="ARBA" id="ARBA00008857"/>
    </source>
</evidence>
<dbReference type="GO" id="GO:0006310">
    <property type="term" value="P:DNA recombination"/>
    <property type="evidence" value="ECO:0007669"/>
    <property type="project" value="UniProtKB-KW"/>
</dbReference>
<feature type="region of interest" description="Disordered" evidence="5">
    <location>
        <begin position="49"/>
        <end position="70"/>
    </location>
</feature>
<name>A0A2W5V742_9CAUL</name>
<gene>
    <name evidence="7" type="ORF">DI526_05790</name>
</gene>
<protein>
    <recommendedName>
        <fullName evidence="6">Tyr recombinase domain-containing protein</fullName>
    </recommendedName>
</protein>
<keyword evidence="2" id="KW-0229">DNA integration</keyword>
<dbReference type="AlphaFoldDB" id="A0A2W5V742"/>
<dbReference type="InterPro" id="IPR010998">
    <property type="entry name" value="Integrase_recombinase_N"/>
</dbReference>